<proteinExistence type="predicted"/>
<organism evidence="1 2">
    <name type="scientific">Euroglyphus maynei</name>
    <name type="common">Mayne's house dust mite</name>
    <dbReference type="NCBI Taxonomy" id="6958"/>
    <lineage>
        <taxon>Eukaryota</taxon>
        <taxon>Metazoa</taxon>
        <taxon>Ecdysozoa</taxon>
        <taxon>Arthropoda</taxon>
        <taxon>Chelicerata</taxon>
        <taxon>Arachnida</taxon>
        <taxon>Acari</taxon>
        <taxon>Acariformes</taxon>
        <taxon>Sarcoptiformes</taxon>
        <taxon>Astigmata</taxon>
        <taxon>Psoroptidia</taxon>
        <taxon>Analgoidea</taxon>
        <taxon>Pyroglyphidae</taxon>
        <taxon>Pyroglyphinae</taxon>
        <taxon>Euroglyphus</taxon>
    </lineage>
</organism>
<keyword evidence="2" id="KW-1185">Reference proteome</keyword>
<accession>A0A1Y3B6R7</accession>
<gene>
    <name evidence="1" type="ORF">BLA29_001523</name>
</gene>
<evidence type="ECO:0000313" key="2">
    <source>
        <dbReference type="Proteomes" id="UP000194236"/>
    </source>
</evidence>
<reference evidence="1 2" key="1">
    <citation type="submission" date="2017-03" db="EMBL/GenBank/DDBJ databases">
        <title>Genome Survey of Euroglyphus maynei.</title>
        <authorList>
            <person name="Arlian L.G."/>
            <person name="Morgan M.S."/>
            <person name="Rider S.D."/>
        </authorList>
    </citation>
    <scope>NUCLEOTIDE SEQUENCE [LARGE SCALE GENOMIC DNA]</scope>
    <source>
        <strain evidence="1">Arlian Lab</strain>
        <tissue evidence="1">Whole body</tissue>
    </source>
</reference>
<dbReference type="EMBL" id="MUJZ01040953">
    <property type="protein sequence ID" value="OTF75648.1"/>
    <property type="molecule type" value="Genomic_DNA"/>
</dbReference>
<dbReference type="Proteomes" id="UP000194236">
    <property type="component" value="Unassembled WGS sequence"/>
</dbReference>
<name>A0A1Y3B6R7_EURMA</name>
<sequence length="79" mass="9030">MSIVWQNSLPSISFESLLFFSHLALHGHYFVDNTANILVQSHCLHGYKPIIHWNFCSNIVGIRGFCTKHIQAFCRTPGK</sequence>
<comment type="caution">
    <text evidence="1">The sequence shown here is derived from an EMBL/GenBank/DDBJ whole genome shotgun (WGS) entry which is preliminary data.</text>
</comment>
<protein>
    <submittedName>
        <fullName evidence="1">Uncharacterized protein</fullName>
    </submittedName>
</protein>
<dbReference type="AlphaFoldDB" id="A0A1Y3B6R7"/>
<evidence type="ECO:0000313" key="1">
    <source>
        <dbReference type="EMBL" id="OTF75648.1"/>
    </source>
</evidence>